<keyword evidence="2" id="KW-0547">Nucleotide-binding</keyword>
<protein>
    <submittedName>
        <fullName evidence="4">ABC-2 type transport system ATP-binding protein</fullName>
    </submittedName>
</protein>
<sequence length="82" mass="9566">MPDSGKYQVLGKVPWEERIEHVGNIGVVFGQRTQLCWDLPVIDSFELLRDIYKISQNDYMKAKRELTELLDLGNFINTPVRQ</sequence>
<keyword evidence="5" id="KW-1185">Reference proteome</keyword>
<dbReference type="RefSeq" id="WP_234949879.1">
    <property type="nucleotide sequence ID" value="NZ_BSYN01000003.1"/>
</dbReference>
<proteinExistence type="predicted"/>
<evidence type="ECO:0000313" key="4">
    <source>
        <dbReference type="EMBL" id="SDX13724.1"/>
    </source>
</evidence>
<dbReference type="GO" id="GO:0005524">
    <property type="term" value="F:ATP binding"/>
    <property type="evidence" value="ECO:0007669"/>
    <property type="project" value="UniProtKB-KW"/>
</dbReference>
<evidence type="ECO:0000256" key="1">
    <source>
        <dbReference type="ARBA" id="ARBA00022448"/>
    </source>
</evidence>
<dbReference type="PANTHER" id="PTHR42711:SF1">
    <property type="entry name" value="ABC-TRANSPORT PROTEIN, ATP-BINDING COMPONENT"/>
    <property type="match status" value="1"/>
</dbReference>
<dbReference type="Proteomes" id="UP000198828">
    <property type="component" value="Unassembled WGS sequence"/>
</dbReference>
<dbReference type="AlphaFoldDB" id="A0A1H2ZA43"/>
<keyword evidence="1" id="KW-0813">Transport</keyword>
<accession>A0A1H2ZA43</accession>
<dbReference type="PANTHER" id="PTHR42711">
    <property type="entry name" value="ABC TRANSPORTER ATP-BINDING PROTEIN"/>
    <property type="match status" value="1"/>
</dbReference>
<name>A0A1H2ZA43_9FIRM</name>
<gene>
    <name evidence="4" type="ORF">SAMN05660923_01759</name>
</gene>
<keyword evidence="3 4" id="KW-0067">ATP-binding</keyword>
<evidence type="ECO:0000313" key="5">
    <source>
        <dbReference type="Proteomes" id="UP000198828"/>
    </source>
</evidence>
<dbReference type="InterPro" id="IPR050763">
    <property type="entry name" value="ABC_transporter_ATP-binding"/>
</dbReference>
<dbReference type="EMBL" id="FNNG01000007">
    <property type="protein sequence ID" value="SDX13724.1"/>
    <property type="molecule type" value="Genomic_DNA"/>
</dbReference>
<organism evidence="4 5">
    <name type="scientific">Tepidimicrobium xylanilyticum</name>
    <dbReference type="NCBI Taxonomy" id="1123352"/>
    <lineage>
        <taxon>Bacteria</taxon>
        <taxon>Bacillati</taxon>
        <taxon>Bacillota</taxon>
        <taxon>Tissierellia</taxon>
        <taxon>Tissierellales</taxon>
        <taxon>Tepidimicrobiaceae</taxon>
        <taxon>Tepidimicrobium</taxon>
    </lineage>
</organism>
<evidence type="ECO:0000256" key="2">
    <source>
        <dbReference type="ARBA" id="ARBA00022741"/>
    </source>
</evidence>
<reference evidence="4 5" key="1">
    <citation type="submission" date="2016-10" db="EMBL/GenBank/DDBJ databases">
        <authorList>
            <person name="de Groot N.N."/>
        </authorList>
    </citation>
    <scope>NUCLEOTIDE SEQUENCE [LARGE SCALE GENOMIC DNA]</scope>
    <source>
        <strain evidence="4 5">DSM 23310</strain>
    </source>
</reference>
<evidence type="ECO:0000256" key="3">
    <source>
        <dbReference type="ARBA" id="ARBA00022840"/>
    </source>
</evidence>